<dbReference type="InterPro" id="IPR000462">
    <property type="entry name" value="CDP-OH_P_trans"/>
</dbReference>
<reference evidence="19" key="1">
    <citation type="submission" date="2020-08" db="EMBL/GenBank/DDBJ databases">
        <title>Genome public.</title>
        <authorList>
            <person name="Liu C."/>
            <person name="Sun Q."/>
        </authorList>
    </citation>
    <scope>NUCLEOTIDE SEQUENCE</scope>
    <source>
        <strain evidence="19">NSJ-52</strain>
    </source>
</reference>
<keyword evidence="11" id="KW-0443">Lipid metabolism</keyword>
<dbReference type="NCBIfam" id="TIGR00560">
    <property type="entry name" value="pgsA"/>
    <property type="match status" value="1"/>
</dbReference>
<evidence type="ECO:0000256" key="10">
    <source>
        <dbReference type="ARBA" id="ARBA00022989"/>
    </source>
</evidence>
<dbReference type="Proteomes" id="UP000607645">
    <property type="component" value="Unassembled WGS sequence"/>
</dbReference>
<organism evidence="19 20">
    <name type="scientific">Lawsonibacter faecis</name>
    <dbReference type="NCBI Taxonomy" id="2763052"/>
    <lineage>
        <taxon>Bacteria</taxon>
        <taxon>Bacillati</taxon>
        <taxon>Bacillota</taxon>
        <taxon>Clostridia</taxon>
        <taxon>Eubacteriales</taxon>
        <taxon>Oscillospiraceae</taxon>
        <taxon>Lawsonibacter</taxon>
    </lineage>
</organism>
<comment type="similarity">
    <text evidence="4 17">Belongs to the CDP-alcohol phosphatidyltransferase class-I family.</text>
</comment>
<dbReference type="GO" id="GO:0006655">
    <property type="term" value="P:phosphatidylglycerol biosynthetic process"/>
    <property type="evidence" value="ECO:0007669"/>
    <property type="project" value="UniProtKB-UniPathway"/>
</dbReference>
<gene>
    <name evidence="19" type="primary">pgsA</name>
    <name evidence="19" type="ORF">H8S62_12140</name>
</gene>
<evidence type="ECO:0000256" key="13">
    <source>
        <dbReference type="ARBA" id="ARBA00023209"/>
    </source>
</evidence>
<dbReference type="EC" id="2.7.8.5" evidence="5 16"/>
<evidence type="ECO:0000256" key="15">
    <source>
        <dbReference type="ARBA" id="ARBA00048586"/>
    </source>
</evidence>
<keyword evidence="13" id="KW-0594">Phospholipid biosynthesis</keyword>
<dbReference type="GO" id="GO:0016020">
    <property type="term" value="C:membrane"/>
    <property type="evidence" value="ECO:0007669"/>
    <property type="project" value="UniProtKB-SubCell"/>
</dbReference>
<keyword evidence="14" id="KW-1208">Phospholipid metabolism</keyword>
<dbReference type="PROSITE" id="PS00379">
    <property type="entry name" value="CDP_ALCOHOL_P_TRANSF"/>
    <property type="match status" value="1"/>
</dbReference>
<evidence type="ECO:0000313" key="19">
    <source>
        <dbReference type="EMBL" id="MBC5737756.1"/>
    </source>
</evidence>
<evidence type="ECO:0000256" key="4">
    <source>
        <dbReference type="ARBA" id="ARBA00010441"/>
    </source>
</evidence>
<sequence length="179" mass="19682">MNVPNALSLLRLAMVPIFAVVFFQPFPEARYWAAGIYALAFATDIADGYIARHFNQVTRLGRILDPLADKLMTFTVIVSITAAGIIPVWAVVIFFLKEAAMGVGALSMFHKIDDVMPANWLGKTSTGVFFIVCAALVLFPSIPKTWATVMISVALALTVAAFLYYLWIYLSVLGKKKTK</sequence>
<dbReference type="EMBL" id="JACOPQ010000009">
    <property type="protein sequence ID" value="MBC5737756.1"/>
    <property type="molecule type" value="Genomic_DNA"/>
</dbReference>
<evidence type="ECO:0000313" key="20">
    <source>
        <dbReference type="Proteomes" id="UP000607645"/>
    </source>
</evidence>
<proteinExistence type="inferred from homology"/>
<evidence type="ECO:0000256" key="16">
    <source>
        <dbReference type="NCBIfam" id="TIGR00560"/>
    </source>
</evidence>
<accession>A0A8J6JDX6</accession>
<comment type="caution">
    <text evidence="19">The sequence shown here is derived from an EMBL/GenBank/DDBJ whole genome shotgun (WGS) entry which is preliminary data.</text>
</comment>
<keyword evidence="20" id="KW-1185">Reference proteome</keyword>
<keyword evidence="7" id="KW-0444">Lipid biosynthesis</keyword>
<keyword evidence="9 18" id="KW-0812">Transmembrane</keyword>
<feature type="transmembrane region" description="Helical" evidence="18">
    <location>
        <begin position="6"/>
        <end position="24"/>
    </location>
</feature>
<keyword evidence="8 17" id="KW-0808">Transferase</keyword>
<dbReference type="PANTHER" id="PTHR14269">
    <property type="entry name" value="CDP-DIACYLGLYCEROL--GLYCEROL-3-PHOSPHATE 3-PHOSPHATIDYLTRANSFERASE-RELATED"/>
    <property type="match status" value="1"/>
</dbReference>
<dbReference type="AlphaFoldDB" id="A0A8J6JDX6"/>
<evidence type="ECO:0000256" key="7">
    <source>
        <dbReference type="ARBA" id="ARBA00022516"/>
    </source>
</evidence>
<dbReference type="RefSeq" id="WP_186919555.1">
    <property type="nucleotide sequence ID" value="NZ_JACOPQ010000009.1"/>
</dbReference>
<dbReference type="UniPathway" id="UPA00084">
    <property type="reaction ID" value="UER00503"/>
</dbReference>
<evidence type="ECO:0000256" key="14">
    <source>
        <dbReference type="ARBA" id="ARBA00023264"/>
    </source>
</evidence>
<feature type="transmembrane region" description="Helical" evidence="18">
    <location>
        <begin position="71"/>
        <end position="96"/>
    </location>
</feature>
<evidence type="ECO:0000256" key="1">
    <source>
        <dbReference type="ARBA" id="ARBA00003973"/>
    </source>
</evidence>
<evidence type="ECO:0000256" key="5">
    <source>
        <dbReference type="ARBA" id="ARBA00013170"/>
    </source>
</evidence>
<evidence type="ECO:0000256" key="18">
    <source>
        <dbReference type="SAM" id="Phobius"/>
    </source>
</evidence>
<evidence type="ECO:0000256" key="9">
    <source>
        <dbReference type="ARBA" id="ARBA00022692"/>
    </source>
</evidence>
<dbReference type="InterPro" id="IPR050324">
    <property type="entry name" value="CDP-alcohol_PTase-I"/>
</dbReference>
<dbReference type="InterPro" id="IPR043130">
    <property type="entry name" value="CDP-OH_PTrfase_TM_dom"/>
</dbReference>
<dbReference type="GO" id="GO:0008444">
    <property type="term" value="F:CDP-diacylglycerol-glycerol-3-phosphate 3-phosphatidyltransferase activity"/>
    <property type="evidence" value="ECO:0007669"/>
    <property type="project" value="UniProtKB-UniRule"/>
</dbReference>
<keyword evidence="12 18" id="KW-0472">Membrane</keyword>
<dbReference type="Gene3D" id="1.20.120.1760">
    <property type="match status" value="1"/>
</dbReference>
<evidence type="ECO:0000256" key="6">
    <source>
        <dbReference type="ARBA" id="ARBA00014944"/>
    </source>
</evidence>
<dbReference type="Pfam" id="PF01066">
    <property type="entry name" value="CDP-OH_P_transf"/>
    <property type="match status" value="1"/>
</dbReference>
<feature type="transmembrane region" description="Helical" evidence="18">
    <location>
        <begin position="117"/>
        <end position="139"/>
    </location>
</feature>
<comment type="function">
    <text evidence="1">This protein catalyzes the committed step to the synthesis of the acidic phospholipids.</text>
</comment>
<feature type="transmembrane region" description="Helical" evidence="18">
    <location>
        <begin position="145"/>
        <end position="170"/>
    </location>
</feature>
<evidence type="ECO:0000256" key="12">
    <source>
        <dbReference type="ARBA" id="ARBA00023136"/>
    </source>
</evidence>
<comment type="subcellular location">
    <subcellularLocation>
        <location evidence="2">Membrane</location>
        <topology evidence="2">Multi-pass membrane protein</topology>
    </subcellularLocation>
</comment>
<comment type="catalytic activity">
    <reaction evidence="15">
        <text>a CDP-1,2-diacyl-sn-glycerol + sn-glycerol 3-phosphate = a 1,2-diacyl-sn-glycero-3-phospho-(1'-sn-glycero-3'-phosphate) + CMP + H(+)</text>
        <dbReference type="Rhea" id="RHEA:12593"/>
        <dbReference type="ChEBI" id="CHEBI:15378"/>
        <dbReference type="ChEBI" id="CHEBI:57597"/>
        <dbReference type="ChEBI" id="CHEBI:58332"/>
        <dbReference type="ChEBI" id="CHEBI:60110"/>
        <dbReference type="ChEBI" id="CHEBI:60377"/>
        <dbReference type="EC" id="2.7.8.5"/>
    </reaction>
</comment>
<evidence type="ECO:0000256" key="3">
    <source>
        <dbReference type="ARBA" id="ARBA00005042"/>
    </source>
</evidence>
<keyword evidence="10 18" id="KW-1133">Transmembrane helix</keyword>
<comment type="pathway">
    <text evidence="3">Phospholipid metabolism; phosphatidylglycerol biosynthesis; phosphatidylglycerol from CDP-diacylglycerol: step 1/2.</text>
</comment>
<dbReference type="PIRSF" id="PIRSF000847">
    <property type="entry name" value="Phos_ph_gly_syn"/>
    <property type="match status" value="1"/>
</dbReference>
<name>A0A8J6JDX6_9FIRM</name>
<evidence type="ECO:0000256" key="17">
    <source>
        <dbReference type="RuleBase" id="RU003750"/>
    </source>
</evidence>
<dbReference type="PANTHER" id="PTHR14269:SF62">
    <property type="entry name" value="CDP-DIACYLGLYCEROL--GLYCEROL-3-PHOSPHATE 3-PHOSPHATIDYLTRANSFERASE 1, CHLOROPLASTIC"/>
    <property type="match status" value="1"/>
</dbReference>
<dbReference type="InterPro" id="IPR048254">
    <property type="entry name" value="CDP_ALCOHOL_P_TRANSF_CS"/>
</dbReference>
<evidence type="ECO:0000256" key="8">
    <source>
        <dbReference type="ARBA" id="ARBA00022679"/>
    </source>
</evidence>
<protein>
    <recommendedName>
        <fullName evidence="6 16">CDP-diacylglycerol--glycerol-3-phosphate 3-phosphatidyltransferase</fullName>
        <ecNumber evidence="5 16">2.7.8.5</ecNumber>
    </recommendedName>
</protein>
<evidence type="ECO:0000256" key="2">
    <source>
        <dbReference type="ARBA" id="ARBA00004141"/>
    </source>
</evidence>
<dbReference type="InterPro" id="IPR004570">
    <property type="entry name" value="Phosphatidylglycerol_P_synth"/>
</dbReference>
<evidence type="ECO:0000256" key="11">
    <source>
        <dbReference type="ARBA" id="ARBA00023098"/>
    </source>
</evidence>